<feature type="region of interest" description="Disordered" evidence="1">
    <location>
        <begin position="352"/>
        <end position="383"/>
    </location>
</feature>
<dbReference type="CDD" id="cd01454">
    <property type="entry name" value="vWA_norD_type"/>
    <property type="match status" value="1"/>
</dbReference>
<evidence type="ECO:0000256" key="1">
    <source>
        <dbReference type="SAM" id="MobiDB-lite"/>
    </source>
</evidence>
<comment type="caution">
    <text evidence="3">The sequence shown here is derived from an EMBL/GenBank/DDBJ whole genome shotgun (WGS) entry which is preliminary data.</text>
</comment>
<accession>A0A2N4TZL9</accession>
<reference evidence="3 4" key="1">
    <citation type="submission" date="2017-10" db="EMBL/GenBank/DDBJ databases">
        <title>Two draft genome sequences of Pusillimonas sp. strains isolated from a nitrate- and radionuclide-contaminated groundwater in Russia.</title>
        <authorList>
            <person name="Grouzdev D.S."/>
            <person name="Tourova T.P."/>
            <person name="Goeva M.A."/>
            <person name="Babich T.L."/>
            <person name="Sokolova D.S."/>
            <person name="Abdullin R."/>
            <person name="Poltaraus A.B."/>
            <person name="Toshchakov S.V."/>
            <person name="Nazina T.N."/>
        </authorList>
    </citation>
    <scope>NUCLEOTIDE SEQUENCE [LARGE SCALE GENOMIC DNA]</scope>
    <source>
        <strain evidence="3 4">JR1/69-3-13</strain>
    </source>
</reference>
<dbReference type="EMBL" id="PDNW01000024">
    <property type="protein sequence ID" value="PLC48215.1"/>
    <property type="molecule type" value="Genomic_DNA"/>
</dbReference>
<evidence type="ECO:0000313" key="4">
    <source>
        <dbReference type="Proteomes" id="UP000234190"/>
    </source>
</evidence>
<feature type="domain" description="VWFA" evidence="2">
    <location>
        <begin position="488"/>
        <end position="638"/>
    </location>
</feature>
<dbReference type="InterPro" id="IPR002035">
    <property type="entry name" value="VWF_A"/>
</dbReference>
<dbReference type="PANTHER" id="PTHR41248">
    <property type="entry name" value="NORD PROTEIN"/>
    <property type="match status" value="1"/>
</dbReference>
<dbReference type="SUPFAM" id="SSF53300">
    <property type="entry name" value="vWA-like"/>
    <property type="match status" value="1"/>
</dbReference>
<dbReference type="Proteomes" id="UP000234190">
    <property type="component" value="Unassembled WGS sequence"/>
</dbReference>
<name>A0A2N4TZL9_9BURK</name>
<dbReference type="Gene3D" id="3.40.50.410">
    <property type="entry name" value="von Willebrand factor, type A domain"/>
    <property type="match status" value="1"/>
</dbReference>
<keyword evidence="4" id="KW-1185">Reference proteome</keyword>
<dbReference type="RefSeq" id="WP_102075580.1">
    <property type="nucleotide sequence ID" value="NZ_PDNW01000024.1"/>
</dbReference>
<feature type="region of interest" description="Disordered" evidence="1">
    <location>
        <begin position="265"/>
        <end position="338"/>
    </location>
</feature>
<dbReference type="SMART" id="SM00327">
    <property type="entry name" value="VWA"/>
    <property type="match status" value="1"/>
</dbReference>
<evidence type="ECO:0000313" key="3">
    <source>
        <dbReference type="EMBL" id="PLC48215.1"/>
    </source>
</evidence>
<dbReference type="PANTHER" id="PTHR41248:SF1">
    <property type="entry name" value="NORD PROTEIN"/>
    <property type="match status" value="1"/>
</dbReference>
<dbReference type="InterPro" id="IPR036465">
    <property type="entry name" value="vWFA_dom_sf"/>
</dbReference>
<evidence type="ECO:0000259" key="2">
    <source>
        <dbReference type="PROSITE" id="PS50234"/>
    </source>
</evidence>
<dbReference type="PROSITE" id="PS50234">
    <property type="entry name" value="VWFA"/>
    <property type="match status" value="1"/>
</dbReference>
<dbReference type="AlphaFoldDB" id="A0A2N4TZL9"/>
<gene>
    <name evidence="3" type="ORF">CR159_19265</name>
</gene>
<protein>
    <recommendedName>
        <fullName evidence="2">VWFA domain-containing protein</fullName>
    </recommendedName>
</protein>
<dbReference type="OrthoDB" id="9758211at2"/>
<dbReference type="InterPro" id="IPR051928">
    <property type="entry name" value="NorD/CobT"/>
</dbReference>
<feature type="compositionally biased region" description="Polar residues" evidence="1">
    <location>
        <begin position="274"/>
        <end position="284"/>
    </location>
</feature>
<proteinExistence type="predicted"/>
<sequence length="677" mass="74549">MAEAEDVITDAARHATIFARQLWKRHQGASNMPRIIQLAEVADRLDLLIGAVFGTHYPLRTAQAPAARTLLARLFRRNDLPSPAQAVPSTDGRSLWLPADLQSADFDLSLDQFRTMALQQAMRAFRGNARKIASLPSPMERDTCLIVEACASDQALIAMLPGLEPAIHALRQQALGARPPLPTISPLHHPLERLLRAILASPGASPPPELAGCMAPATLVAQGRKLALRLAPIDLASSKWGKTAVYKDRWTGDVQLADPLAAGFNATGAPGDTDGTQKPRSATLTRRPKVRDAIEDEDDDEQGVWMIQPSQPNEHAEDPMGMQRPTDQDDETPPEEFADSLSELAEARLVSTPGSPKDILLSDDPPQAHAGHQDDSVADAGSSQLRYPEWDCRISAYRDPGATVHLLKPGLGPIEWVKETLEKHQSMLGVIRRRFEMLRPERIRLRKQLEGDGIDLAAYTEALADRRAGLAMPQGLYESQRPGKRDMAIMLLIDISGSTDSWLSSVQRVIDVEREALLLVCTALEGLNEPYSVQAFSGEGPQGVTVSAIKDFDERYDIQVAQRIAALEPDRYTRTGAALRHASMLLMKQPAQHRLLMLLSDGKPNDADEYDGRYGVEDMRQAVNEAKLQGIFPFCLTIDRQAASYLPAVFGPRQYALLPKPEMLPTVLLDWMRRLLA</sequence>
<feature type="compositionally biased region" description="Acidic residues" evidence="1">
    <location>
        <begin position="328"/>
        <end position="338"/>
    </location>
</feature>
<dbReference type="Pfam" id="PF00092">
    <property type="entry name" value="VWA"/>
    <property type="match status" value="1"/>
</dbReference>
<organism evidence="3 4">
    <name type="scientific">Pollutimonas subterranea</name>
    <dbReference type="NCBI Taxonomy" id="2045210"/>
    <lineage>
        <taxon>Bacteria</taxon>
        <taxon>Pseudomonadati</taxon>
        <taxon>Pseudomonadota</taxon>
        <taxon>Betaproteobacteria</taxon>
        <taxon>Burkholderiales</taxon>
        <taxon>Alcaligenaceae</taxon>
        <taxon>Pollutimonas</taxon>
    </lineage>
</organism>